<dbReference type="AlphaFoldDB" id="A0A098RXU6"/>
<feature type="non-terminal residue" evidence="3">
    <location>
        <position position="1"/>
    </location>
</feature>
<feature type="domain" description="Enolpyruvate transferase" evidence="2">
    <location>
        <begin position="1"/>
        <end position="259"/>
    </location>
</feature>
<gene>
    <name evidence="3" type="ORF">IX84_32105</name>
</gene>
<dbReference type="EMBL" id="JPOS01000154">
    <property type="protein sequence ID" value="KGE84765.1"/>
    <property type="molecule type" value="Genomic_DNA"/>
</dbReference>
<dbReference type="PANTHER" id="PTHR21090:SF5">
    <property type="entry name" value="PENTAFUNCTIONAL AROM POLYPEPTIDE"/>
    <property type="match status" value="1"/>
</dbReference>
<dbReference type="InterPro" id="IPR013792">
    <property type="entry name" value="RNA3'P_cycl/enolpyr_Trfase_a/b"/>
</dbReference>
<evidence type="ECO:0000313" key="3">
    <source>
        <dbReference type="EMBL" id="KGE84765.1"/>
    </source>
</evidence>
<evidence type="ECO:0000313" key="4">
    <source>
        <dbReference type="Proteomes" id="UP000029736"/>
    </source>
</evidence>
<accession>A0A098RXU6</accession>
<name>A0A098RXU6_9BACT</name>
<dbReference type="Proteomes" id="UP000029736">
    <property type="component" value="Unassembled WGS sequence"/>
</dbReference>
<protein>
    <submittedName>
        <fullName evidence="3">3-phosphoshikimate 1-carboxyvinyltransferase</fullName>
    </submittedName>
</protein>
<dbReference type="Pfam" id="PF00275">
    <property type="entry name" value="EPSP_synthase"/>
    <property type="match status" value="1"/>
</dbReference>
<organism evidence="3 4">
    <name type="scientific">Phaeodactylibacter xiamenensis</name>
    <dbReference type="NCBI Taxonomy" id="1524460"/>
    <lineage>
        <taxon>Bacteria</taxon>
        <taxon>Pseudomonadati</taxon>
        <taxon>Bacteroidota</taxon>
        <taxon>Saprospiria</taxon>
        <taxon>Saprospirales</taxon>
        <taxon>Haliscomenobacteraceae</taxon>
        <taxon>Phaeodactylibacter</taxon>
    </lineage>
</organism>
<proteinExistence type="predicted"/>
<dbReference type="RefSeq" id="WP_044230432.1">
    <property type="nucleotide sequence ID" value="NZ_JPOS01000154.1"/>
</dbReference>
<dbReference type="InterPro" id="IPR036968">
    <property type="entry name" value="Enolpyruvate_Tfrase_sf"/>
</dbReference>
<sequence>SSQYISALLMLAPTLPEGLRLQLEGEIVSRPYIEMTLSLMSYFGVSHQWEEQTIIVPPQSYVGKPFTVEADWSAASYYYAMAAIAPETDLRLNGLFRESVQGDAVLSEMMTEFGVETHFDEAGVRLKKRAGAEVPDEFTWDFLKCPDLAQTLAVCCAAVGTSGTFCGLETLRIKETDRILALQQELQKVNANLIELPPTGERTYFQTQGKTLFGSTPTFATYEDHRMAMAFAPLAMQHPIEIEEPEVVVKSYPDFWKDLQKIGFEVVR</sequence>
<evidence type="ECO:0000256" key="1">
    <source>
        <dbReference type="ARBA" id="ARBA00022679"/>
    </source>
</evidence>
<keyword evidence="1 3" id="KW-0808">Transferase</keyword>
<dbReference type="PANTHER" id="PTHR21090">
    <property type="entry name" value="AROM/DEHYDROQUINATE SYNTHASE"/>
    <property type="match status" value="1"/>
</dbReference>
<comment type="caution">
    <text evidence="3">The sequence shown here is derived from an EMBL/GenBank/DDBJ whole genome shotgun (WGS) entry which is preliminary data.</text>
</comment>
<dbReference type="GO" id="GO:0009423">
    <property type="term" value="P:chorismate biosynthetic process"/>
    <property type="evidence" value="ECO:0007669"/>
    <property type="project" value="TreeGrafter"/>
</dbReference>
<dbReference type="GO" id="GO:0003866">
    <property type="term" value="F:3-phosphoshikimate 1-carboxyvinyltransferase activity"/>
    <property type="evidence" value="ECO:0007669"/>
    <property type="project" value="TreeGrafter"/>
</dbReference>
<dbReference type="SUPFAM" id="SSF55205">
    <property type="entry name" value="EPT/RTPC-like"/>
    <property type="match status" value="1"/>
</dbReference>
<dbReference type="Gene3D" id="3.65.10.10">
    <property type="entry name" value="Enolpyruvate transferase domain"/>
    <property type="match status" value="2"/>
</dbReference>
<evidence type="ECO:0000259" key="2">
    <source>
        <dbReference type="Pfam" id="PF00275"/>
    </source>
</evidence>
<dbReference type="InterPro" id="IPR001986">
    <property type="entry name" value="Enolpyruvate_Tfrase_dom"/>
</dbReference>
<reference evidence="3 4" key="1">
    <citation type="journal article" date="2014" name="Int. J. Syst. Evol. Microbiol.">
        <title>Phaeodactylibacter xiamenensis gen. nov., sp. nov., a member of the family Saprospiraceae isolated from the marine alga Phaeodactylum tricornutum.</title>
        <authorList>
            <person name="Chen Z.Jr."/>
            <person name="Lei X."/>
            <person name="Lai Q."/>
            <person name="Li Y."/>
            <person name="Zhang B."/>
            <person name="Zhang J."/>
            <person name="Zhang H."/>
            <person name="Yang L."/>
            <person name="Zheng W."/>
            <person name="Tian Y."/>
            <person name="Yu Z."/>
            <person name="Xu H.Jr."/>
            <person name="Zheng T."/>
        </authorList>
    </citation>
    <scope>NUCLEOTIDE SEQUENCE [LARGE SCALE GENOMIC DNA]</scope>
    <source>
        <strain evidence="3 4">KD52</strain>
    </source>
</reference>
<keyword evidence="4" id="KW-1185">Reference proteome</keyword>